<dbReference type="Proteomes" id="UP000609121">
    <property type="component" value="Unassembled WGS sequence"/>
</dbReference>
<keyword evidence="4" id="KW-1185">Reference proteome</keyword>
<dbReference type="NCBIfam" id="TIGR03363">
    <property type="entry name" value="VI_chp_8"/>
    <property type="match status" value="1"/>
</dbReference>
<dbReference type="AlphaFoldDB" id="A0A8J7CYI5"/>
<dbReference type="PANTHER" id="PTHR37951:SF1">
    <property type="entry name" value="TYPE VI SECRETION SYSTEM COMPONENT TSSA1"/>
    <property type="match status" value="1"/>
</dbReference>
<sequence length="344" mass="36463">MPVLDLLTAFSDAAPSGPNPEYDEDFQALERAARPGEERQAGNEILAATEPDHRDVALRATQVLERCHDLRAAVLFTHAAAMTRGFEGLAEGTDYLRGALEQFWDSCHPPLDPDDPDDVAGYRINALAGLADGMTVLRAVRLAPLTLSSAFGRVTLPDLEIAEGEREAPEGGAAFADPAAVAAAFRDTDPAALSAIAAAARRALENVRAIEAVFDARVPGQGPDLAPLTRLLFKAVQRLEEEAGAGDPQEAPGAEAEGAAVPGADAPAAARRPAGAISTPADVRQALDRILEYYRRHEPSSPLPILLERARRLIGADFVTIMKDMAPLGVENVYLIGGIEDAEE</sequence>
<protein>
    <submittedName>
        <fullName evidence="3">Type VI secretion system protein TssA</fullName>
    </submittedName>
</protein>
<evidence type="ECO:0000256" key="1">
    <source>
        <dbReference type="SAM" id="MobiDB-lite"/>
    </source>
</evidence>
<accession>A0A8J7CYI5</accession>
<gene>
    <name evidence="3" type="primary">tssA</name>
    <name evidence="3" type="ORF">ICN82_15535</name>
</gene>
<dbReference type="InterPro" id="IPR017740">
    <property type="entry name" value="TssA-like"/>
</dbReference>
<dbReference type="EMBL" id="JACVXA010000052">
    <property type="protein sequence ID" value="MBE3639612.1"/>
    <property type="molecule type" value="Genomic_DNA"/>
</dbReference>
<feature type="domain" description="ImpA N-terminal" evidence="2">
    <location>
        <begin position="8"/>
        <end position="131"/>
    </location>
</feature>
<dbReference type="InterPro" id="IPR010657">
    <property type="entry name" value="ImpA_N"/>
</dbReference>
<organism evidence="3 4">
    <name type="scientific">Mangrovicoccus algicola</name>
    <dbReference type="NCBI Taxonomy" id="2771008"/>
    <lineage>
        <taxon>Bacteria</taxon>
        <taxon>Pseudomonadati</taxon>
        <taxon>Pseudomonadota</taxon>
        <taxon>Alphaproteobacteria</taxon>
        <taxon>Rhodobacterales</taxon>
        <taxon>Paracoccaceae</taxon>
        <taxon>Mangrovicoccus</taxon>
    </lineage>
</organism>
<dbReference type="Pfam" id="PF06812">
    <property type="entry name" value="ImpA_N"/>
    <property type="match status" value="1"/>
</dbReference>
<proteinExistence type="predicted"/>
<feature type="compositionally biased region" description="Low complexity" evidence="1">
    <location>
        <begin position="245"/>
        <end position="276"/>
    </location>
</feature>
<comment type="caution">
    <text evidence="3">The sequence shown here is derived from an EMBL/GenBank/DDBJ whole genome shotgun (WGS) entry which is preliminary data.</text>
</comment>
<evidence type="ECO:0000313" key="4">
    <source>
        <dbReference type="Proteomes" id="UP000609121"/>
    </source>
</evidence>
<name>A0A8J7CYI5_9RHOB</name>
<reference evidence="3" key="1">
    <citation type="submission" date="2020-09" db="EMBL/GenBank/DDBJ databases">
        <title>A novel bacterium of genus Mangrovicoccus, isolated from South China Sea.</title>
        <authorList>
            <person name="Huang H."/>
            <person name="Mo K."/>
            <person name="Hu Y."/>
        </authorList>
    </citation>
    <scope>NUCLEOTIDE SEQUENCE</scope>
    <source>
        <strain evidence="3">HB182678</strain>
    </source>
</reference>
<dbReference type="RefSeq" id="WP_193184447.1">
    <property type="nucleotide sequence ID" value="NZ_JACVXA010000052.1"/>
</dbReference>
<feature type="region of interest" description="Disordered" evidence="1">
    <location>
        <begin position="242"/>
        <end position="277"/>
    </location>
</feature>
<evidence type="ECO:0000259" key="2">
    <source>
        <dbReference type="Pfam" id="PF06812"/>
    </source>
</evidence>
<dbReference type="PANTHER" id="PTHR37951">
    <property type="entry name" value="CYTOPLASMIC PROTEIN-RELATED"/>
    <property type="match status" value="1"/>
</dbReference>
<evidence type="ECO:0000313" key="3">
    <source>
        <dbReference type="EMBL" id="MBE3639612.1"/>
    </source>
</evidence>